<proteinExistence type="predicted"/>
<sequence length="435" mass="47882">MKKLLLILIVLLITVGCNKSDSEAEDSDRTSTKELEGYWEGEIQVPNQPLNIQIEFHNGKEWTGMIEIPAQNVRNFTLSEIKTNGNDVSFRMPLAGQSILFDGTIEGEELKGTFTQNGQSFPFSLTKGEKVKEEEEGEFLSIETATGALYGELLMPQGEKVAPVALIIPGSGPTDRDGNSQGSPGKNDSLKLLAEELAAKGIATLRYDKRGAGRNADSVVAQEEMRFDVFIDDAKQWLELLEADDRFTDIAVIGHSQGSLVGMMAAGPETTEAFISLAGAGQTIDQLLESQLKESLEGKWLEESQKILESLRDGETVTEVSQPLQSVFAPNVQPFLLSWMAYDPAEQLADLEVPTLIINGRHDLQVSAEEARRLERAKPDAEVLLFDEMNHVLKEAPETREENLATYSNPDLPLAQGLTDSIVDFLHRSGFSKQE</sequence>
<gene>
    <name evidence="4" type="ORF">SAMN04487936_11386</name>
</gene>
<dbReference type="PANTHER" id="PTHR43265:SF1">
    <property type="entry name" value="ESTERASE ESTD"/>
    <property type="match status" value="1"/>
</dbReference>
<dbReference type="Gene3D" id="3.40.50.1820">
    <property type="entry name" value="alpha/beta hydrolase"/>
    <property type="match status" value="1"/>
</dbReference>
<dbReference type="Pfam" id="PF12146">
    <property type="entry name" value="Hydrolase_4"/>
    <property type="match status" value="1"/>
</dbReference>
<feature type="region of interest" description="Disordered" evidence="1">
    <location>
        <begin position="168"/>
        <end position="188"/>
    </location>
</feature>
<dbReference type="OrthoDB" id="9809549at2"/>
<feature type="chain" id="PRO_5038522875" description="Serine aminopeptidase S33 domain-containing protein" evidence="2">
    <location>
        <begin position="20"/>
        <end position="435"/>
    </location>
</feature>
<dbReference type="PROSITE" id="PS51257">
    <property type="entry name" value="PROKAR_LIPOPROTEIN"/>
    <property type="match status" value="1"/>
</dbReference>
<feature type="signal peptide" evidence="2">
    <location>
        <begin position="1"/>
        <end position="19"/>
    </location>
</feature>
<dbReference type="Proteomes" id="UP000183557">
    <property type="component" value="Unassembled WGS sequence"/>
</dbReference>
<organism evidence="4 5">
    <name type="scientific">Halobacillus dabanensis</name>
    <dbReference type="NCBI Taxonomy" id="240302"/>
    <lineage>
        <taxon>Bacteria</taxon>
        <taxon>Bacillati</taxon>
        <taxon>Bacillota</taxon>
        <taxon>Bacilli</taxon>
        <taxon>Bacillales</taxon>
        <taxon>Bacillaceae</taxon>
        <taxon>Halobacillus</taxon>
    </lineage>
</organism>
<dbReference type="InterPro" id="IPR022742">
    <property type="entry name" value="Hydrolase_4"/>
</dbReference>
<evidence type="ECO:0000313" key="4">
    <source>
        <dbReference type="EMBL" id="SFK41474.1"/>
    </source>
</evidence>
<dbReference type="AlphaFoldDB" id="A0A1I3ZBI8"/>
<name>A0A1I3ZBI8_HALDA</name>
<dbReference type="EMBL" id="FOSB01000013">
    <property type="protein sequence ID" value="SFK41474.1"/>
    <property type="molecule type" value="Genomic_DNA"/>
</dbReference>
<dbReference type="InterPro" id="IPR053145">
    <property type="entry name" value="AB_hydrolase_Est10"/>
</dbReference>
<reference evidence="5" key="1">
    <citation type="submission" date="2016-10" db="EMBL/GenBank/DDBJ databases">
        <authorList>
            <person name="Varghese N."/>
            <person name="Submissions S."/>
        </authorList>
    </citation>
    <scope>NUCLEOTIDE SEQUENCE [LARGE SCALE GENOMIC DNA]</scope>
    <source>
        <strain evidence="5">CGMCC 1.3704</strain>
    </source>
</reference>
<evidence type="ECO:0000256" key="2">
    <source>
        <dbReference type="SAM" id="SignalP"/>
    </source>
</evidence>
<keyword evidence="5" id="KW-1185">Reference proteome</keyword>
<feature type="domain" description="Serine aminopeptidase S33" evidence="3">
    <location>
        <begin position="193"/>
        <end position="392"/>
    </location>
</feature>
<keyword evidence="2" id="KW-0732">Signal</keyword>
<dbReference type="SUPFAM" id="SSF53474">
    <property type="entry name" value="alpha/beta-Hydrolases"/>
    <property type="match status" value="1"/>
</dbReference>
<dbReference type="InterPro" id="IPR029058">
    <property type="entry name" value="AB_hydrolase_fold"/>
</dbReference>
<protein>
    <recommendedName>
        <fullName evidence="3">Serine aminopeptidase S33 domain-containing protein</fullName>
    </recommendedName>
</protein>
<evidence type="ECO:0000256" key="1">
    <source>
        <dbReference type="SAM" id="MobiDB-lite"/>
    </source>
</evidence>
<dbReference type="RefSeq" id="WP_075037966.1">
    <property type="nucleotide sequence ID" value="NZ_FOSB01000013.1"/>
</dbReference>
<evidence type="ECO:0000259" key="3">
    <source>
        <dbReference type="Pfam" id="PF12146"/>
    </source>
</evidence>
<evidence type="ECO:0000313" key="5">
    <source>
        <dbReference type="Proteomes" id="UP000183557"/>
    </source>
</evidence>
<accession>A0A1I3ZBI8</accession>
<dbReference type="GO" id="GO:0052689">
    <property type="term" value="F:carboxylic ester hydrolase activity"/>
    <property type="evidence" value="ECO:0007669"/>
    <property type="project" value="TreeGrafter"/>
</dbReference>
<dbReference type="PANTHER" id="PTHR43265">
    <property type="entry name" value="ESTERASE ESTD"/>
    <property type="match status" value="1"/>
</dbReference>